<organism evidence="1 2">
    <name type="scientific">Rotaria magnacalcarata</name>
    <dbReference type="NCBI Taxonomy" id="392030"/>
    <lineage>
        <taxon>Eukaryota</taxon>
        <taxon>Metazoa</taxon>
        <taxon>Spiralia</taxon>
        <taxon>Gnathifera</taxon>
        <taxon>Rotifera</taxon>
        <taxon>Eurotatoria</taxon>
        <taxon>Bdelloidea</taxon>
        <taxon>Philodinida</taxon>
        <taxon>Philodinidae</taxon>
        <taxon>Rotaria</taxon>
    </lineage>
</organism>
<gene>
    <name evidence="1" type="ORF">BYL167_LOCUS53276</name>
</gene>
<dbReference type="AlphaFoldDB" id="A0A8S3D349"/>
<comment type="caution">
    <text evidence="1">The sequence shown here is derived from an EMBL/GenBank/DDBJ whole genome shotgun (WGS) entry which is preliminary data.</text>
</comment>
<dbReference type="Proteomes" id="UP000681967">
    <property type="component" value="Unassembled WGS sequence"/>
</dbReference>
<sequence length="53" mass="6144">MKGEQEVLFGLGTTFKVESIEMDEALNLWRIRLITTDEGAQQTHDYIQAQKEM</sequence>
<evidence type="ECO:0000313" key="2">
    <source>
        <dbReference type="Proteomes" id="UP000681967"/>
    </source>
</evidence>
<dbReference type="EMBL" id="CAJOBH010177533">
    <property type="protein sequence ID" value="CAF4929666.1"/>
    <property type="molecule type" value="Genomic_DNA"/>
</dbReference>
<accession>A0A8S3D349</accession>
<feature type="non-terminal residue" evidence="1">
    <location>
        <position position="53"/>
    </location>
</feature>
<protein>
    <submittedName>
        <fullName evidence="1">Uncharacterized protein</fullName>
    </submittedName>
</protein>
<evidence type="ECO:0000313" key="1">
    <source>
        <dbReference type="EMBL" id="CAF4929666.1"/>
    </source>
</evidence>
<proteinExistence type="predicted"/>
<name>A0A8S3D349_9BILA</name>
<reference evidence="1" key="1">
    <citation type="submission" date="2021-02" db="EMBL/GenBank/DDBJ databases">
        <authorList>
            <person name="Nowell W R."/>
        </authorList>
    </citation>
    <scope>NUCLEOTIDE SEQUENCE</scope>
</reference>